<dbReference type="Proteomes" id="UP000664203">
    <property type="component" value="Unassembled WGS sequence"/>
</dbReference>
<keyword evidence="3" id="KW-1185">Reference proteome</keyword>
<evidence type="ECO:0000313" key="3">
    <source>
        <dbReference type="Proteomes" id="UP000664203"/>
    </source>
</evidence>
<feature type="compositionally biased region" description="Basic residues" evidence="1">
    <location>
        <begin position="115"/>
        <end position="126"/>
    </location>
</feature>
<comment type="caution">
    <text evidence="2">The sequence shown here is derived from an EMBL/GenBank/DDBJ whole genome shotgun (WGS) entry which is preliminary data.</text>
</comment>
<reference evidence="2" key="1">
    <citation type="submission" date="2021-03" db="EMBL/GenBank/DDBJ databases">
        <authorList>
            <person name="Tagirdzhanova G."/>
        </authorList>
    </citation>
    <scope>NUCLEOTIDE SEQUENCE</scope>
</reference>
<dbReference type="EMBL" id="CAJPDR010000001">
    <property type="protein sequence ID" value="CAF9902767.1"/>
    <property type="molecule type" value="Genomic_DNA"/>
</dbReference>
<protein>
    <submittedName>
        <fullName evidence="2">Uncharacterized protein</fullName>
    </submittedName>
</protein>
<dbReference type="AlphaFoldDB" id="A0A8H3HUC9"/>
<sequence>MADVVTLDGRRITSKGITSGSNFRVPPLAEAACCFGSAGCSKPVDPEHAQQQEAVLEALVDALQQQLEAEEVLQAAQQAADEAEAGCGGELQQVEEQMAALDEELARQGGTQAPARRKKGGRRRARSQAPSASREDEEEPPAKRVSVDGQHDMTEADDASAAVEDPPQGKKGKRRRLGKMQA</sequence>
<feature type="compositionally biased region" description="Basic and acidic residues" evidence="1">
    <location>
        <begin position="140"/>
        <end position="154"/>
    </location>
</feature>
<name>A0A8H3HUC9_9LECA</name>
<gene>
    <name evidence="2" type="ORF">ALECFALPRED_000004</name>
</gene>
<evidence type="ECO:0000256" key="1">
    <source>
        <dbReference type="SAM" id="MobiDB-lite"/>
    </source>
</evidence>
<evidence type="ECO:0000313" key="2">
    <source>
        <dbReference type="EMBL" id="CAF9902767.1"/>
    </source>
</evidence>
<proteinExistence type="predicted"/>
<organism evidence="2 3">
    <name type="scientific">Alectoria fallacina</name>
    <dbReference type="NCBI Taxonomy" id="1903189"/>
    <lineage>
        <taxon>Eukaryota</taxon>
        <taxon>Fungi</taxon>
        <taxon>Dikarya</taxon>
        <taxon>Ascomycota</taxon>
        <taxon>Pezizomycotina</taxon>
        <taxon>Lecanoromycetes</taxon>
        <taxon>OSLEUM clade</taxon>
        <taxon>Lecanoromycetidae</taxon>
        <taxon>Lecanorales</taxon>
        <taxon>Lecanorineae</taxon>
        <taxon>Parmeliaceae</taxon>
        <taxon>Alectoria</taxon>
    </lineage>
</organism>
<accession>A0A8H3HUC9</accession>
<feature type="compositionally biased region" description="Basic residues" evidence="1">
    <location>
        <begin position="170"/>
        <end position="182"/>
    </location>
</feature>
<feature type="region of interest" description="Disordered" evidence="1">
    <location>
        <begin position="77"/>
        <end position="182"/>
    </location>
</feature>